<feature type="region of interest" description="Disordered" evidence="2">
    <location>
        <begin position="111"/>
        <end position="136"/>
    </location>
</feature>
<evidence type="ECO:0000259" key="3">
    <source>
        <dbReference type="PROSITE" id="PS50132"/>
    </source>
</evidence>
<dbReference type="Gene3D" id="1.10.196.10">
    <property type="match status" value="1"/>
</dbReference>
<dbReference type="PRINTS" id="PR01301">
    <property type="entry name" value="RGSPROTEIN"/>
</dbReference>
<dbReference type="AlphaFoldDB" id="A0A1I8IEF4"/>
<dbReference type="InterPro" id="IPR036305">
    <property type="entry name" value="RGS_sf"/>
</dbReference>
<keyword evidence="1" id="KW-0343">GTPase activation</keyword>
<dbReference type="InterPro" id="IPR016137">
    <property type="entry name" value="RGS"/>
</dbReference>
<keyword evidence="4" id="KW-1185">Reference proteome</keyword>
<dbReference type="WBParaSite" id="maker-uti_cns_0011699-snap-gene-0.3-mRNA-1">
    <property type="protein sequence ID" value="maker-uti_cns_0011699-snap-gene-0.3-mRNA-1"/>
    <property type="gene ID" value="maker-uti_cns_0011699-snap-gene-0.3"/>
</dbReference>
<dbReference type="Proteomes" id="UP000095280">
    <property type="component" value="Unplaced"/>
</dbReference>
<dbReference type="GO" id="GO:0005737">
    <property type="term" value="C:cytoplasm"/>
    <property type="evidence" value="ECO:0007669"/>
    <property type="project" value="TreeGrafter"/>
</dbReference>
<dbReference type="PANTHER" id="PTHR45945:SF3">
    <property type="entry name" value="REGULATOR OF G-PROTEIN SIGNALING LOCO"/>
    <property type="match status" value="1"/>
</dbReference>
<dbReference type="GO" id="GO:0005634">
    <property type="term" value="C:nucleus"/>
    <property type="evidence" value="ECO:0007669"/>
    <property type="project" value="TreeGrafter"/>
</dbReference>
<name>A0A1I8IEF4_9PLAT</name>
<organism evidence="4 5">
    <name type="scientific">Macrostomum lignano</name>
    <dbReference type="NCBI Taxonomy" id="282301"/>
    <lineage>
        <taxon>Eukaryota</taxon>
        <taxon>Metazoa</taxon>
        <taxon>Spiralia</taxon>
        <taxon>Lophotrochozoa</taxon>
        <taxon>Platyhelminthes</taxon>
        <taxon>Rhabditophora</taxon>
        <taxon>Macrostomorpha</taxon>
        <taxon>Macrostomida</taxon>
        <taxon>Macrostomidae</taxon>
        <taxon>Macrostomum</taxon>
    </lineage>
</organism>
<dbReference type="SUPFAM" id="SSF48097">
    <property type="entry name" value="Regulator of G-protein signaling, RGS"/>
    <property type="match status" value="1"/>
</dbReference>
<dbReference type="InterPro" id="IPR024066">
    <property type="entry name" value="RGS_subdom1/3"/>
</dbReference>
<dbReference type="Pfam" id="PF00615">
    <property type="entry name" value="RGS"/>
    <property type="match status" value="1"/>
</dbReference>
<proteinExistence type="predicted"/>
<feature type="domain" description="RGS" evidence="3">
    <location>
        <begin position="189"/>
        <end position="310"/>
    </location>
</feature>
<dbReference type="PROSITE" id="PS50132">
    <property type="entry name" value="RGS"/>
    <property type="match status" value="1"/>
</dbReference>
<dbReference type="GO" id="GO:0008277">
    <property type="term" value="P:regulation of G protein-coupled receptor signaling pathway"/>
    <property type="evidence" value="ECO:0007669"/>
    <property type="project" value="TreeGrafter"/>
</dbReference>
<dbReference type="SMART" id="SM00315">
    <property type="entry name" value="RGS"/>
    <property type="match status" value="1"/>
</dbReference>
<evidence type="ECO:0000313" key="5">
    <source>
        <dbReference type="WBParaSite" id="maker-uti_cns_0011699-snap-gene-0.3-mRNA-1"/>
    </source>
</evidence>
<dbReference type="PANTHER" id="PTHR45945">
    <property type="entry name" value="REGULATOR OF G-PROTEIN SIGNALING LOCO"/>
    <property type="match status" value="1"/>
</dbReference>
<evidence type="ECO:0000313" key="4">
    <source>
        <dbReference type="Proteomes" id="UP000095280"/>
    </source>
</evidence>
<evidence type="ECO:0000256" key="2">
    <source>
        <dbReference type="SAM" id="MobiDB-lite"/>
    </source>
</evidence>
<feature type="region of interest" description="Disordered" evidence="2">
    <location>
        <begin position="350"/>
        <end position="374"/>
    </location>
</feature>
<dbReference type="InterPro" id="IPR044926">
    <property type="entry name" value="RGS_subdomain_2"/>
</dbReference>
<dbReference type="Gene3D" id="1.10.167.10">
    <property type="entry name" value="Regulator of G-protein Signalling 4, domain 2"/>
    <property type="match status" value="1"/>
</dbReference>
<protein>
    <submittedName>
        <fullName evidence="5">RGS domain-containing protein</fullName>
    </submittedName>
</protein>
<dbReference type="InterPro" id="IPR046995">
    <property type="entry name" value="RGS10/12/14-like"/>
</dbReference>
<dbReference type="GO" id="GO:0005096">
    <property type="term" value="F:GTPase activator activity"/>
    <property type="evidence" value="ECO:0007669"/>
    <property type="project" value="UniProtKB-KW"/>
</dbReference>
<feature type="region of interest" description="Disordered" evidence="2">
    <location>
        <begin position="20"/>
        <end position="45"/>
    </location>
</feature>
<accession>A0A1I8IEF4</accession>
<dbReference type="GO" id="GO:0005886">
    <property type="term" value="C:plasma membrane"/>
    <property type="evidence" value="ECO:0007669"/>
    <property type="project" value="TreeGrafter"/>
</dbReference>
<reference evidence="5" key="1">
    <citation type="submission" date="2016-11" db="UniProtKB">
        <authorList>
            <consortium name="WormBaseParasite"/>
        </authorList>
    </citation>
    <scope>IDENTIFICATION</scope>
</reference>
<sequence length="426" mass="45362">VAAPIVHRLVRLFADKEAAAPPSLSYPTPPPSGPPALNRQQRQLRRPSVPIHVADSSSGTLTGLAASLNSTVRTLASGEVVQGQQQKTDVAPSTRWTTGLSALSCENLASSASSDDAESPPIVADNQRRRSGGDFGVGTGIGAKFVPAPPPLLRRRPQSAMAFGSGVVDAPDAIDDTAATGGPSDWSAGLDRLLADPTGVKLFAEFLRGEFSEENVAFWLAVERYRAIEDQEALSTEAARIVYDFIGINAPQCVNLDGATVEQLRADILDASRPPPSRHAFDKAQRHIYDLMRMDSYARFLKSSCYREAVAAAAAQRQQRPLTIGAETLDNGGGAKRRGFLASLVRGRTLRRHSDQQQQHGSRSPSPPSASALPTAAGCCRVQLADGSSALLDVRGAAGQQQRSLREALLDLCERRGLNFAAAEVR</sequence>
<evidence type="ECO:0000256" key="1">
    <source>
        <dbReference type="ARBA" id="ARBA00022468"/>
    </source>
</evidence>